<evidence type="ECO:0000313" key="1">
    <source>
        <dbReference type="EMBL" id="GMN54282.1"/>
    </source>
</evidence>
<comment type="caution">
    <text evidence="1">The sequence shown here is derived from an EMBL/GenBank/DDBJ whole genome shotgun (WGS) entry which is preliminary data.</text>
</comment>
<sequence>MSSPPTSHGDLWSPFYCFTTSQPAPLHVGSPARALLHPLSNYASEHVIPAINH</sequence>
<proteinExistence type="predicted"/>
<organism evidence="1 2">
    <name type="scientific">Ficus carica</name>
    <name type="common">Common fig</name>
    <dbReference type="NCBI Taxonomy" id="3494"/>
    <lineage>
        <taxon>Eukaryota</taxon>
        <taxon>Viridiplantae</taxon>
        <taxon>Streptophyta</taxon>
        <taxon>Embryophyta</taxon>
        <taxon>Tracheophyta</taxon>
        <taxon>Spermatophyta</taxon>
        <taxon>Magnoliopsida</taxon>
        <taxon>eudicotyledons</taxon>
        <taxon>Gunneridae</taxon>
        <taxon>Pentapetalae</taxon>
        <taxon>rosids</taxon>
        <taxon>fabids</taxon>
        <taxon>Rosales</taxon>
        <taxon>Moraceae</taxon>
        <taxon>Ficeae</taxon>
        <taxon>Ficus</taxon>
    </lineage>
</organism>
<accession>A0AA88DG84</accession>
<dbReference type="Proteomes" id="UP001187192">
    <property type="component" value="Unassembled WGS sequence"/>
</dbReference>
<name>A0AA88DG84_FICCA</name>
<keyword evidence="2" id="KW-1185">Reference proteome</keyword>
<dbReference type="EMBL" id="BTGU01000050">
    <property type="protein sequence ID" value="GMN54282.1"/>
    <property type="molecule type" value="Genomic_DNA"/>
</dbReference>
<evidence type="ECO:0000313" key="2">
    <source>
        <dbReference type="Proteomes" id="UP001187192"/>
    </source>
</evidence>
<gene>
    <name evidence="1" type="ORF">TIFTF001_023421</name>
</gene>
<reference evidence="1" key="1">
    <citation type="submission" date="2023-07" db="EMBL/GenBank/DDBJ databases">
        <title>draft genome sequence of fig (Ficus carica).</title>
        <authorList>
            <person name="Takahashi T."/>
            <person name="Nishimura K."/>
        </authorList>
    </citation>
    <scope>NUCLEOTIDE SEQUENCE</scope>
</reference>
<dbReference type="AlphaFoldDB" id="A0AA88DG84"/>
<protein>
    <submittedName>
        <fullName evidence="1">Uncharacterized protein</fullName>
    </submittedName>
</protein>